<name>A0ABQ6IEJ6_9MICO</name>
<feature type="transmembrane region" description="Helical" evidence="5">
    <location>
        <begin position="128"/>
        <end position="150"/>
    </location>
</feature>
<keyword evidence="2 5" id="KW-0812">Transmembrane</keyword>
<evidence type="ECO:0000256" key="2">
    <source>
        <dbReference type="ARBA" id="ARBA00022692"/>
    </source>
</evidence>
<reference evidence="8" key="1">
    <citation type="journal article" date="2019" name="Int. J. Syst. Evol. Microbiol.">
        <title>The Global Catalogue of Microorganisms (GCM) 10K type strain sequencing project: providing services to taxonomists for standard genome sequencing and annotation.</title>
        <authorList>
            <consortium name="The Broad Institute Genomics Platform"/>
            <consortium name="The Broad Institute Genome Sequencing Center for Infectious Disease"/>
            <person name="Wu L."/>
            <person name="Ma J."/>
        </authorList>
    </citation>
    <scope>NUCLEOTIDE SEQUENCE [LARGE SCALE GENOMIC DNA]</scope>
    <source>
        <strain evidence="8">NBRC 112299</strain>
    </source>
</reference>
<evidence type="ECO:0000256" key="5">
    <source>
        <dbReference type="SAM" id="Phobius"/>
    </source>
</evidence>
<dbReference type="Proteomes" id="UP001157125">
    <property type="component" value="Unassembled WGS sequence"/>
</dbReference>
<dbReference type="InterPro" id="IPR013525">
    <property type="entry name" value="ABC2_TM"/>
</dbReference>
<proteinExistence type="predicted"/>
<protein>
    <recommendedName>
        <fullName evidence="6">ABC-2 type transporter transmembrane domain-containing protein</fullName>
    </recommendedName>
</protein>
<keyword evidence="4 5" id="KW-0472">Membrane</keyword>
<evidence type="ECO:0000259" key="6">
    <source>
        <dbReference type="Pfam" id="PF12698"/>
    </source>
</evidence>
<feature type="domain" description="ABC-2 type transporter transmembrane" evidence="6">
    <location>
        <begin position="10"/>
        <end position="145"/>
    </location>
</feature>
<keyword evidence="8" id="KW-1185">Reference proteome</keyword>
<dbReference type="EMBL" id="BSUN01000001">
    <property type="protein sequence ID" value="GMA36294.1"/>
    <property type="molecule type" value="Genomic_DNA"/>
</dbReference>
<evidence type="ECO:0000256" key="1">
    <source>
        <dbReference type="ARBA" id="ARBA00004141"/>
    </source>
</evidence>
<evidence type="ECO:0000256" key="3">
    <source>
        <dbReference type="ARBA" id="ARBA00022989"/>
    </source>
</evidence>
<keyword evidence="3 5" id="KW-1133">Transmembrane helix</keyword>
<comment type="subcellular location">
    <subcellularLocation>
        <location evidence="1">Membrane</location>
        <topology evidence="1">Multi-pass membrane protein</topology>
    </subcellularLocation>
</comment>
<comment type="caution">
    <text evidence="7">The sequence shown here is derived from an EMBL/GenBank/DDBJ whole genome shotgun (WGS) entry which is preliminary data.</text>
</comment>
<feature type="transmembrane region" description="Helical" evidence="5">
    <location>
        <begin position="68"/>
        <end position="89"/>
    </location>
</feature>
<evidence type="ECO:0000256" key="4">
    <source>
        <dbReference type="ARBA" id="ARBA00023136"/>
    </source>
</evidence>
<feature type="transmembrane region" description="Helical" evidence="5">
    <location>
        <begin position="6"/>
        <end position="24"/>
    </location>
</feature>
<evidence type="ECO:0000313" key="7">
    <source>
        <dbReference type="EMBL" id="GMA36294.1"/>
    </source>
</evidence>
<feature type="transmembrane region" description="Helical" evidence="5">
    <location>
        <begin position="36"/>
        <end position="62"/>
    </location>
</feature>
<sequence length="184" mass="19671">MGLYALVQAAAMIVPLLFASWYLGLLGDLSIGVGALLTNFSIWFVLGFALFTVFFGGLAALVSRQEDIGAVTTPMMLLMMVPLYLAIYLVPSDPDGPLTSVLTQVPFFAPFMVPMRAAFGAIAPWETALAIGLCVIAIPVLVWVAGRVYAGAVLNTGGRMKPARRVRARLGGARRHTSEGPMPW</sequence>
<dbReference type="Pfam" id="PF12698">
    <property type="entry name" value="ABC2_membrane_3"/>
    <property type="match status" value="1"/>
</dbReference>
<gene>
    <name evidence="7" type="ORF">GCM10025876_24980</name>
</gene>
<feature type="transmembrane region" description="Helical" evidence="5">
    <location>
        <begin position="101"/>
        <end position="122"/>
    </location>
</feature>
<accession>A0ABQ6IEJ6</accession>
<organism evidence="7 8">
    <name type="scientific">Demequina litorisediminis</name>
    <dbReference type="NCBI Taxonomy" id="1849022"/>
    <lineage>
        <taxon>Bacteria</taxon>
        <taxon>Bacillati</taxon>
        <taxon>Actinomycetota</taxon>
        <taxon>Actinomycetes</taxon>
        <taxon>Micrococcales</taxon>
        <taxon>Demequinaceae</taxon>
        <taxon>Demequina</taxon>
    </lineage>
</organism>
<evidence type="ECO:0000313" key="8">
    <source>
        <dbReference type="Proteomes" id="UP001157125"/>
    </source>
</evidence>